<name>A0A0B4ENQ3_9FUSO</name>
<dbReference type="EMBL" id="AUZI01000023">
    <property type="protein sequence ID" value="KID48585.1"/>
    <property type="molecule type" value="Genomic_DNA"/>
</dbReference>
<sequence>MLRVKSVETAFQAVPNQYVQGALDVLGIFDNVIQPVFPYPFSNIALIFLLKKWINLPFLKFESMLRMTL</sequence>
<protein>
    <submittedName>
        <fullName evidence="1">Uncharacterized protein</fullName>
    </submittedName>
</protein>
<comment type="caution">
    <text evidence="1">The sequence shown here is derived from an EMBL/GenBank/DDBJ whole genome shotgun (WGS) entry which is preliminary data.</text>
</comment>
<reference evidence="1 2" key="1">
    <citation type="submission" date="2013-08" db="EMBL/GenBank/DDBJ databases">
        <title>An opportunistic ruminal bacterium that causes liver abscesses in cattle.</title>
        <authorList>
            <person name="Benahmed F.H."/>
            <person name="Rasmussen M."/>
            <person name="Harbottle H."/>
            <person name="Soppet D."/>
            <person name="Nagaraja T.G."/>
            <person name="Davidson M."/>
        </authorList>
    </citation>
    <scope>NUCLEOTIDE SEQUENCE [LARGE SCALE GENOMIC DNA]</scope>
    <source>
        <strain evidence="1 2">B35</strain>
    </source>
</reference>
<dbReference type="Proteomes" id="UP000031184">
    <property type="component" value="Unassembled WGS sequence"/>
</dbReference>
<accession>A0A0B4ENQ3</accession>
<evidence type="ECO:0000313" key="1">
    <source>
        <dbReference type="EMBL" id="KID48585.1"/>
    </source>
</evidence>
<evidence type="ECO:0000313" key="2">
    <source>
        <dbReference type="Proteomes" id="UP000031184"/>
    </source>
</evidence>
<gene>
    <name evidence="1" type="ORF">C095_09930</name>
</gene>
<dbReference type="AlphaFoldDB" id="A0A0B4ENQ3"/>
<organism evidence="1 2">
    <name type="scientific">Fusobacterium necrophorum subsp. funduliforme B35</name>
    <dbReference type="NCBI Taxonomy" id="1226633"/>
    <lineage>
        <taxon>Bacteria</taxon>
        <taxon>Fusobacteriati</taxon>
        <taxon>Fusobacteriota</taxon>
        <taxon>Fusobacteriia</taxon>
        <taxon>Fusobacteriales</taxon>
        <taxon>Fusobacteriaceae</taxon>
        <taxon>Fusobacterium</taxon>
    </lineage>
</organism>
<dbReference type="PATRIC" id="fig|1226633.4.peg.2011"/>
<proteinExistence type="predicted"/>